<gene>
    <name evidence="3" type="ORF">ETE94_21260</name>
    <name evidence="2" type="ORF">ETF12_23960</name>
    <name evidence="6" type="ORF">ETH60_21105</name>
    <name evidence="5" type="ORF">ETH89_13955</name>
    <name evidence="4" type="ORF">ETH94_18655</name>
    <name evidence="1" type="ORF">GJJ08_020295</name>
</gene>
<dbReference type="RefSeq" id="WP_071822056.1">
    <property type="nucleotide sequence ID" value="NZ_BGNZ01000012.1"/>
</dbReference>
<evidence type="ECO:0000313" key="7">
    <source>
        <dbReference type="Proteomes" id="UP000439817"/>
    </source>
</evidence>
<dbReference type="EMBL" id="SDDT01000043">
    <property type="protein sequence ID" value="TCZ43449.1"/>
    <property type="molecule type" value="Genomic_DNA"/>
</dbReference>
<evidence type="ECO:0000313" key="6">
    <source>
        <dbReference type="EMBL" id="TCZ43449.1"/>
    </source>
</evidence>
<evidence type="ECO:0000313" key="5">
    <source>
        <dbReference type="EMBL" id="TCZ31277.1"/>
    </source>
</evidence>
<evidence type="ECO:0000313" key="4">
    <source>
        <dbReference type="EMBL" id="TCY85993.1"/>
    </source>
</evidence>
<proteinExistence type="predicted"/>
<evidence type="ECO:0000313" key="1">
    <source>
        <dbReference type="EMBL" id="QOU50660.1"/>
    </source>
</evidence>
<reference evidence="1 7" key="2">
    <citation type="journal article" date="2020" name="Antibiotics">
        <title>Molecular Typing, Characterization of Antimicrobial Resistance, Virulence Profiling and Analysis of Whole-Genome Sequence of Clinical Klebsiella pneumoniae Isolates.</title>
        <authorList>
            <person name="Shelenkov A."/>
            <person name="Mikhaylova Y."/>
            <person name="Yanushevich Y."/>
            <person name="Samoilov A."/>
            <person name="Petrova L."/>
            <person name="Fomina V."/>
            <person name="Gusarov V."/>
            <person name="Zamyatin M."/>
            <person name="Shagin D."/>
            <person name="Akimkin V."/>
        </authorList>
    </citation>
    <scope>NUCLEOTIDE SEQUENCE [LARGE SCALE GENOMIC DNA]</scope>
    <source>
        <strain evidence="1 7">CriePir120</strain>
    </source>
</reference>
<evidence type="ECO:0000313" key="2">
    <source>
        <dbReference type="EMBL" id="TCW89494.1"/>
    </source>
</evidence>
<dbReference type="AlphaFoldDB" id="A0A483HIJ5"/>
<reference evidence="3" key="1">
    <citation type="submission" date="2019-01" db="EMBL/GenBank/DDBJ databases">
        <authorList>
            <person name="Lista F."/>
            <person name="Anselmo A."/>
        </authorList>
    </citation>
    <scope>NUCLEOTIDE SEQUENCE</scope>
    <source>
        <strain evidence="4">10R</strain>
        <strain evidence="3">19S</strain>
        <strain evidence="2">23S</strain>
        <strain evidence="6">2R</strain>
        <strain evidence="5">4R</strain>
    </source>
</reference>
<dbReference type="Proteomes" id="UP000439817">
    <property type="component" value="Chromosome"/>
</dbReference>
<dbReference type="EMBL" id="CP063008">
    <property type="protein sequence ID" value="QOU50660.1"/>
    <property type="molecule type" value="Genomic_DNA"/>
</dbReference>
<sequence>MTDEYKKKIGIPDNHTLEEVSSTWKGPRRGQDTDEYLLRELDENGEVVAHYEVYDSTSTYPPFGRSITYKKV</sequence>
<organism evidence="3">
    <name type="scientific">Klebsiella pneumoniae</name>
    <dbReference type="NCBI Taxonomy" id="573"/>
    <lineage>
        <taxon>Bacteria</taxon>
        <taxon>Pseudomonadati</taxon>
        <taxon>Pseudomonadota</taxon>
        <taxon>Gammaproteobacteria</taxon>
        <taxon>Enterobacterales</taxon>
        <taxon>Enterobacteriaceae</taxon>
        <taxon>Klebsiella/Raoultella group</taxon>
        <taxon>Klebsiella</taxon>
        <taxon>Klebsiella pneumoniae complex</taxon>
    </lineage>
</organism>
<dbReference type="EMBL" id="SDCD01000047">
    <property type="protein sequence ID" value="TCX19928.1"/>
    <property type="molecule type" value="Genomic_DNA"/>
</dbReference>
<evidence type="ECO:0000313" key="3">
    <source>
        <dbReference type="EMBL" id="TCX19928.1"/>
    </source>
</evidence>
<dbReference type="EMBL" id="SDDL01000039">
    <property type="protein sequence ID" value="TCY85993.1"/>
    <property type="molecule type" value="Genomic_DNA"/>
</dbReference>
<name>A0A483HIJ5_KLEPN</name>
<dbReference type="EMBL" id="SDDR01000015">
    <property type="protein sequence ID" value="TCZ31277.1"/>
    <property type="molecule type" value="Genomic_DNA"/>
</dbReference>
<accession>A0A483HIJ5</accession>
<dbReference type="EMBL" id="SDBZ01000045">
    <property type="protein sequence ID" value="TCW89494.1"/>
    <property type="molecule type" value="Genomic_DNA"/>
</dbReference>
<protein>
    <submittedName>
        <fullName evidence="3">Uncharacterized protein</fullName>
    </submittedName>
</protein>